<dbReference type="PANTHER" id="PTHR42885:SF1">
    <property type="entry name" value="THREONINE-PHOSPHATE DECARBOXYLASE"/>
    <property type="match status" value="1"/>
</dbReference>
<keyword evidence="5" id="KW-0169">Cobalamin biosynthesis</keyword>
<dbReference type="Gene3D" id="3.90.1150.10">
    <property type="entry name" value="Aspartate Aminotransferase, domain 1"/>
    <property type="match status" value="1"/>
</dbReference>
<reference evidence="11" key="1">
    <citation type="submission" date="2023-01" db="EMBL/GenBank/DDBJ databases">
        <title>Comparative genomic analysis of cold water coral derived Sulfitobacter faviae: insights into their metabolism and habitat adaptation.</title>
        <authorList>
            <person name="Guo Y."/>
            <person name="Lin S."/>
            <person name="Huang Z."/>
            <person name="Tang K."/>
            <person name="Wang X."/>
        </authorList>
    </citation>
    <scope>NUCLEOTIDE SEQUENCE</scope>
    <source>
        <strain evidence="11">SCSIO W_1865</strain>
    </source>
</reference>
<evidence type="ECO:0000256" key="4">
    <source>
        <dbReference type="ARBA" id="ARBA00012285"/>
    </source>
</evidence>
<dbReference type="InterPro" id="IPR004839">
    <property type="entry name" value="Aminotransferase_I/II_large"/>
</dbReference>
<dbReference type="InterPro" id="IPR015421">
    <property type="entry name" value="PyrdxlP-dep_Trfase_major"/>
</dbReference>
<dbReference type="NCBIfam" id="TIGR01140">
    <property type="entry name" value="L_thr_O3P_dcar"/>
    <property type="match status" value="1"/>
</dbReference>
<evidence type="ECO:0000256" key="6">
    <source>
        <dbReference type="ARBA" id="ARBA00022898"/>
    </source>
</evidence>
<dbReference type="CDD" id="cd00609">
    <property type="entry name" value="AAT_like"/>
    <property type="match status" value="1"/>
</dbReference>
<feature type="domain" description="Aminotransferase class I/classII large" evidence="10">
    <location>
        <begin position="53"/>
        <end position="304"/>
    </location>
</feature>
<evidence type="ECO:0000256" key="1">
    <source>
        <dbReference type="ARBA" id="ARBA00001933"/>
    </source>
</evidence>
<dbReference type="SUPFAM" id="SSF53383">
    <property type="entry name" value="PLP-dependent transferases"/>
    <property type="match status" value="1"/>
</dbReference>
<dbReference type="InterPro" id="IPR015422">
    <property type="entry name" value="PyrdxlP-dep_Trfase_small"/>
</dbReference>
<keyword evidence="6" id="KW-0663">Pyridoxal phosphate</keyword>
<dbReference type="PANTHER" id="PTHR42885">
    <property type="entry name" value="HISTIDINOL-PHOSPHATE AMINOTRANSFERASE-RELATED"/>
    <property type="match status" value="1"/>
</dbReference>
<organism evidence="11 12">
    <name type="scientific">Sulfitobacter faviae</name>
    <dbReference type="NCBI Taxonomy" id="1775881"/>
    <lineage>
        <taxon>Bacteria</taxon>
        <taxon>Pseudomonadati</taxon>
        <taxon>Pseudomonadota</taxon>
        <taxon>Alphaproteobacteria</taxon>
        <taxon>Rhodobacterales</taxon>
        <taxon>Roseobacteraceae</taxon>
        <taxon>Sulfitobacter</taxon>
    </lineage>
</organism>
<dbReference type="EC" id="4.1.1.81" evidence="4"/>
<proteinExistence type="predicted"/>
<comment type="pathway">
    <text evidence="3">Cofactor biosynthesis; adenosylcobalamin biosynthesis.</text>
</comment>
<dbReference type="InterPro" id="IPR005860">
    <property type="entry name" value="CobD"/>
</dbReference>
<dbReference type="PROSITE" id="PS00105">
    <property type="entry name" value="AA_TRANSFER_CLASS_1"/>
    <property type="match status" value="1"/>
</dbReference>
<dbReference type="Pfam" id="PF00155">
    <property type="entry name" value="Aminotran_1_2"/>
    <property type="match status" value="1"/>
</dbReference>
<dbReference type="EMBL" id="CP116423">
    <property type="protein sequence ID" value="WCE70120.1"/>
    <property type="molecule type" value="Genomic_DNA"/>
</dbReference>
<comment type="cofactor">
    <cofactor evidence="1">
        <name>pyridoxal 5'-phosphate</name>
        <dbReference type="ChEBI" id="CHEBI:597326"/>
    </cofactor>
</comment>
<dbReference type="AlphaFoldDB" id="A0AAX3LPX7"/>
<evidence type="ECO:0000256" key="7">
    <source>
        <dbReference type="ARBA" id="ARBA00023239"/>
    </source>
</evidence>
<dbReference type="InterPro" id="IPR004838">
    <property type="entry name" value="NHTrfase_class1_PyrdxlP-BS"/>
</dbReference>
<evidence type="ECO:0000256" key="9">
    <source>
        <dbReference type="ARBA" id="ARBA00048531"/>
    </source>
</evidence>
<evidence type="ECO:0000313" key="12">
    <source>
        <dbReference type="Proteomes" id="UP001210770"/>
    </source>
</evidence>
<evidence type="ECO:0000256" key="2">
    <source>
        <dbReference type="ARBA" id="ARBA00003444"/>
    </source>
</evidence>
<evidence type="ECO:0000256" key="5">
    <source>
        <dbReference type="ARBA" id="ARBA00022573"/>
    </source>
</evidence>
<protein>
    <recommendedName>
        <fullName evidence="4">threonine-phosphate decarboxylase</fullName>
        <ecNumber evidence="4">4.1.1.81</ecNumber>
    </recommendedName>
    <alternativeName>
        <fullName evidence="8">L-threonine-O-3-phosphate decarboxylase</fullName>
    </alternativeName>
</protein>
<gene>
    <name evidence="11" type="primary">cobD</name>
    <name evidence="11" type="ORF">PL336_15215</name>
</gene>
<comment type="function">
    <text evidence="2">Decarboxylates L-threonine-O-3-phosphate to yield (R)-1-amino-2-propanol O-2-phosphate, the precursor for the linkage between the nucleotide loop and the corrin ring in cobalamin.</text>
</comment>
<dbReference type="Gene3D" id="3.40.640.10">
    <property type="entry name" value="Type I PLP-dependent aspartate aminotransferase-like (Major domain)"/>
    <property type="match status" value="1"/>
</dbReference>
<comment type="catalytic activity">
    <reaction evidence="9">
        <text>O-phospho-L-threonine + H(+) = (R)-1-aminopropan-2-yl phosphate + CO2</text>
        <dbReference type="Rhea" id="RHEA:11492"/>
        <dbReference type="ChEBI" id="CHEBI:15378"/>
        <dbReference type="ChEBI" id="CHEBI:16526"/>
        <dbReference type="ChEBI" id="CHEBI:58563"/>
        <dbReference type="ChEBI" id="CHEBI:58675"/>
        <dbReference type="EC" id="4.1.1.81"/>
    </reaction>
</comment>
<dbReference type="GO" id="GO:0009236">
    <property type="term" value="P:cobalamin biosynthetic process"/>
    <property type="evidence" value="ECO:0007669"/>
    <property type="project" value="UniProtKB-KW"/>
</dbReference>
<sequence length="315" mass="33497">MQKPDQRDHGGGVDAAAARFGGQRSDWIDLSTGINPAPYPIPALPAGAWSALPDAAAQDALLAAARGFWKVPEGAAILAVPGASSAIARIPALAPKGRVRIPGPTYNEHAASFAENGWQVVETGEAEAAVHVHPNNPDGRIWPMAKTTAPLSIVDESFCDITPDATLMVQATVPGTLILKSFGKFWGLAGLRLGFVIGDPALVARLEQMLGPWPVSGPALHIGAAALRDETWAEATRARLGAEATRLDGLMTTAGAEIVGGTPLFRLYEVEDAQAWQTRLARHQIWSRVFPYNPRWLRLGLPPSIGWARLEQALA</sequence>
<evidence type="ECO:0000259" key="10">
    <source>
        <dbReference type="Pfam" id="PF00155"/>
    </source>
</evidence>
<name>A0AAX3LPX7_9RHOB</name>
<evidence type="ECO:0000313" key="11">
    <source>
        <dbReference type="EMBL" id="WCE70120.1"/>
    </source>
</evidence>
<dbReference type="GO" id="GO:0048472">
    <property type="term" value="F:threonine-phosphate decarboxylase activity"/>
    <property type="evidence" value="ECO:0007669"/>
    <property type="project" value="UniProtKB-EC"/>
</dbReference>
<dbReference type="GO" id="GO:0030170">
    <property type="term" value="F:pyridoxal phosphate binding"/>
    <property type="evidence" value="ECO:0007669"/>
    <property type="project" value="InterPro"/>
</dbReference>
<keyword evidence="7 11" id="KW-0456">Lyase</keyword>
<dbReference type="Proteomes" id="UP001210770">
    <property type="component" value="Chromosome"/>
</dbReference>
<accession>A0AAX3LPX7</accession>
<evidence type="ECO:0000256" key="8">
    <source>
        <dbReference type="ARBA" id="ARBA00029996"/>
    </source>
</evidence>
<evidence type="ECO:0000256" key="3">
    <source>
        <dbReference type="ARBA" id="ARBA00004953"/>
    </source>
</evidence>
<dbReference type="InterPro" id="IPR015424">
    <property type="entry name" value="PyrdxlP-dep_Trfase"/>
</dbReference>